<feature type="region of interest" description="Disordered" evidence="1">
    <location>
        <begin position="245"/>
        <end position="282"/>
    </location>
</feature>
<name>A0A976FHS3_BRELC</name>
<gene>
    <name evidence="2" type="ORF">CCR75_001609</name>
</gene>
<proteinExistence type="predicted"/>
<keyword evidence="3" id="KW-1185">Reference proteome</keyword>
<dbReference type="Proteomes" id="UP000294530">
    <property type="component" value="Unassembled WGS sequence"/>
</dbReference>
<protein>
    <submittedName>
        <fullName evidence="2">Uncharacterized protein</fullName>
    </submittedName>
</protein>
<accession>A0A976FHS3</accession>
<reference evidence="2 3" key="1">
    <citation type="journal article" date="2021" name="Genome Biol.">
        <title>AFLAP: assembly-free linkage analysis pipeline using k-mers from genome sequencing data.</title>
        <authorList>
            <person name="Fletcher K."/>
            <person name="Zhang L."/>
            <person name="Gil J."/>
            <person name="Han R."/>
            <person name="Cavanaugh K."/>
            <person name="Michelmore R."/>
        </authorList>
    </citation>
    <scope>NUCLEOTIDE SEQUENCE [LARGE SCALE GENOMIC DNA]</scope>
    <source>
        <strain evidence="2 3">SF5</strain>
    </source>
</reference>
<dbReference type="AlphaFoldDB" id="A0A976FHS3"/>
<sequence>MTVRRIVAMFENMAGSTDPDDPAHMLESPGRDNVPKLVTYYDTLRIETPSINLLTKTVRFPRGQPVEGDFDEDQSDVLKQLDQDWLAKEQVDKESSQSVKELFEREALLDEKHLETNDVPATPASSSTRVLRDTSMFASKIPPPKSRKLRTALVRKRSSNSTTRIRTSCYSNSNLHQPLYVPPPTPISTRIRCPRTSFVAFTTRIEKSSSRLLDFEKNERWLGHVETMKSRVETLKRRNQLALAKEVASAPRKSRSLSECSGVSTASTASMSSMDIHDVSGQ</sequence>
<evidence type="ECO:0000256" key="1">
    <source>
        <dbReference type="SAM" id="MobiDB-lite"/>
    </source>
</evidence>
<comment type="caution">
    <text evidence="2">The sequence shown here is derived from an EMBL/GenBank/DDBJ whole genome shotgun (WGS) entry which is preliminary data.</text>
</comment>
<dbReference type="RefSeq" id="XP_067816288.1">
    <property type="nucleotide sequence ID" value="XM_067959711.1"/>
</dbReference>
<evidence type="ECO:0000313" key="3">
    <source>
        <dbReference type="Proteomes" id="UP000294530"/>
    </source>
</evidence>
<dbReference type="EMBL" id="SHOA02000014">
    <property type="protein sequence ID" value="TDH66789.1"/>
    <property type="molecule type" value="Genomic_DNA"/>
</dbReference>
<dbReference type="GeneID" id="94345382"/>
<evidence type="ECO:0000313" key="2">
    <source>
        <dbReference type="EMBL" id="TDH66789.1"/>
    </source>
</evidence>
<feature type="compositionally biased region" description="Low complexity" evidence="1">
    <location>
        <begin position="264"/>
        <end position="274"/>
    </location>
</feature>
<dbReference type="OrthoDB" id="125397at2759"/>
<organism evidence="2 3">
    <name type="scientific">Bremia lactucae</name>
    <name type="common">Lettuce downy mildew</name>
    <dbReference type="NCBI Taxonomy" id="4779"/>
    <lineage>
        <taxon>Eukaryota</taxon>
        <taxon>Sar</taxon>
        <taxon>Stramenopiles</taxon>
        <taxon>Oomycota</taxon>
        <taxon>Peronosporomycetes</taxon>
        <taxon>Peronosporales</taxon>
        <taxon>Peronosporaceae</taxon>
        <taxon>Bremia</taxon>
    </lineage>
</organism>
<dbReference type="KEGG" id="blac:94345382"/>